<gene>
    <name evidence="1" type="ORF">L1987_17961</name>
</gene>
<comment type="caution">
    <text evidence="1">The sequence shown here is derived from an EMBL/GenBank/DDBJ whole genome shotgun (WGS) entry which is preliminary data.</text>
</comment>
<proteinExistence type="predicted"/>
<evidence type="ECO:0000313" key="1">
    <source>
        <dbReference type="EMBL" id="KAI3813242.1"/>
    </source>
</evidence>
<protein>
    <submittedName>
        <fullName evidence="1">Uncharacterized protein</fullName>
    </submittedName>
</protein>
<dbReference type="Proteomes" id="UP001056120">
    <property type="component" value="Linkage Group LG06"/>
</dbReference>
<accession>A0ACB9IZH0</accession>
<organism evidence="1 2">
    <name type="scientific">Smallanthus sonchifolius</name>
    <dbReference type="NCBI Taxonomy" id="185202"/>
    <lineage>
        <taxon>Eukaryota</taxon>
        <taxon>Viridiplantae</taxon>
        <taxon>Streptophyta</taxon>
        <taxon>Embryophyta</taxon>
        <taxon>Tracheophyta</taxon>
        <taxon>Spermatophyta</taxon>
        <taxon>Magnoliopsida</taxon>
        <taxon>eudicotyledons</taxon>
        <taxon>Gunneridae</taxon>
        <taxon>Pentapetalae</taxon>
        <taxon>asterids</taxon>
        <taxon>campanulids</taxon>
        <taxon>Asterales</taxon>
        <taxon>Asteraceae</taxon>
        <taxon>Asteroideae</taxon>
        <taxon>Heliantheae alliance</taxon>
        <taxon>Millerieae</taxon>
        <taxon>Smallanthus</taxon>
    </lineage>
</organism>
<name>A0ACB9IZH0_9ASTR</name>
<reference evidence="1 2" key="2">
    <citation type="journal article" date="2022" name="Mol. Ecol. Resour.">
        <title>The genomes of chicory, endive, great burdock and yacon provide insights into Asteraceae paleo-polyploidization history and plant inulin production.</title>
        <authorList>
            <person name="Fan W."/>
            <person name="Wang S."/>
            <person name="Wang H."/>
            <person name="Wang A."/>
            <person name="Jiang F."/>
            <person name="Liu H."/>
            <person name="Zhao H."/>
            <person name="Xu D."/>
            <person name="Zhang Y."/>
        </authorList>
    </citation>
    <scope>NUCLEOTIDE SEQUENCE [LARGE SCALE GENOMIC DNA]</scope>
    <source>
        <strain evidence="2">cv. Yunnan</strain>
        <tissue evidence="1">Leaves</tissue>
    </source>
</reference>
<sequence>MNLPLLIPVATDLVATGTLRTCHWYIKNLPLPKQVATNAELATTRELATAQVLSQVVVDEELVSDLVS</sequence>
<keyword evidence="2" id="KW-1185">Reference proteome</keyword>
<reference evidence="2" key="1">
    <citation type="journal article" date="2022" name="Mol. Ecol. Resour.">
        <title>The genomes of chicory, endive, great burdock and yacon provide insights into Asteraceae palaeo-polyploidization history and plant inulin production.</title>
        <authorList>
            <person name="Fan W."/>
            <person name="Wang S."/>
            <person name="Wang H."/>
            <person name="Wang A."/>
            <person name="Jiang F."/>
            <person name="Liu H."/>
            <person name="Zhao H."/>
            <person name="Xu D."/>
            <person name="Zhang Y."/>
        </authorList>
    </citation>
    <scope>NUCLEOTIDE SEQUENCE [LARGE SCALE GENOMIC DNA]</scope>
    <source>
        <strain evidence="2">cv. Yunnan</strain>
    </source>
</reference>
<dbReference type="EMBL" id="CM042023">
    <property type="protein sequence ID" value="KAI3813242.1"/>
    <property type="molecule type" value="Genomic_DNA"/>
</dbReference>
<evidence type="ECO:0000313" key="2">
    <source>
        <dbReference type="Proteomes" id="UP001056120"/>
    </source>
</evidence>